<dbReference type="GO" id="GO:0008757">
    <property type="term" value="F:S-adenosylmethionine-dependent methyltransferase activity"/>
    <property type="evidence" value="ECO:0007669"/>
    <property type="project" value="InterPro"/>
</dbReference>
<keyword evidence="3" id="KW-1185">Reference proteome</keyword>
<accession>A0A518DGX0</accession>
<dbReference type="InterPro" id="IPR013216">
    <property type="entry name" value="Methyltransf_11"/>
</dbReference>
<name>A0A518DGX0_9BACT</name>
<sequence length="258" mass="29190">MPPQWRLPPGVTRGAWDYFQSPQVAEKYDDYFAEEPLFAFDQQVLAEQFAPPGVVADLGCGTGRALVPLVRAGHRGIAVDLSPHMLRVVREKADREQLAIECVEANLVDLNPIADAACDYAMCLYNTLGMVRGRANRRQALGEFARILRPGGRLVLHAHNWWFNLYDPGGPWWLLKNTLQSAVSRDLELGDKYYSYRGVQNFFLHVFRSREIAADLRSAGLTITRRIPLDSRTRGSLSHPWLVSGLRAYGWVLVCRRP</sequence>
<dbReference type="EC" id="2.1.1.156" evidence="2"/>
<keyword evidence="2" id="KW-0489">Methyltransferase</keyword>
<dbReference type="PANTHER" id="PTHR42912">
    <property type="entry name" value="METHYLTRANSFERASE"/>
    <property type="match status" value="1"/>
</dbReference>
<keyword evidence="2" id="KW-0808">Transferase</keyword>
<protein>
    <submittedName>
        <fullName evidence="2">Glycine/sarcosine N-methyltransferase</fullName>
        <ecNumber evidence="2">2.1.1.156</ecNumber>
    </submittedName>
</protein>
<gene>
    <name evidence="2" type="primary">bsmA</name>
    <name evidence="2" type="ORF">Pla175_41270</name>
</gene>
<evidence type="ECO:0000313" key="3">
    <source>
        <dbReference type="Proteomes" id="UP000317429"/>
    </source>
</evidence>
<dbReference type="OrthoDB" id="9804312at2"/>
<organism evidence="2 3">
    <name type="scientific">Pirellulimonas nuda</name>
    <dbReference type="NCBI Taxonomy" id="2528009"/>
    <lineage>
        <taxon>Bacteria</taxon>
        <taxon>Pseudomonadati</taxon>
        <taxon>Planctomycetota</taxon>
        <taxon>Planctomycetia</taxon>
        <taxon>Pirellulales</taxon>
        <taxon>Lacipirellulaceae</taxon>
        <taxon>Pirellulimonas</taxon>
    </lineage>
</organism>
<dbReference type="KEGG" id="pnd:Pla175_41270"/>
<dbReference type="CDD" id="cd02440">
    <property type="entry name" value="AdoMet_MTases"/>
    <property type="match status" value="1"/>
</dbReference>
<dbReference type="RefSeq" id="WP_145289769.1">
    <property type="nucleotide sequence ID" value="NZ_CP036291.1"/>
</dbReference>
<dbReference type="SUPFAM" id="SSF53335">
    <property type="entry name" value="S-adenosyl-L-methionine-dependent methyltransferases"/>
    <property type="match status" value="1"/>
</dbReference>
<proteinExistence type="predicted"/>
<dbReference type="GO" id="GO:0032259">
    <property type="term" value="P:methylation"/>
    <property type="evidence" value="ECO:0007669"/>
    <property type="project" value="UniProtKB-KW"/>
</dbReference>
<dbReference type="Proteomes" id="UP000317429">
    <property type="component" value="Chromosome"/>
</dbReference>
<dbReference type="InterPro" id="IPR050508">
    <property type="entry name" value="Methyltransf_Superfamily"/>
</dbReference>
<dbReference type="Pfam" id="PF08241">
    <property type="entry name" value="Methyltransf_11"/>
    <property type="match status" value="1"/>
</dbReference>
<dbReference type="Gene3D" id="3.40.50.150">
    <property type="entry name" value="Vaccinia Virus protein VP39"/>
    <property type="match status" value="1"/>
</dbReference>
<reference evidence="2 3" key="1">
    <citation type="submission" date="2019-02" db="EMBL/GenBank/DDBJ databases">
        <title>Deep-cultivation of Planctomycetes and their phenomic and genomic characterization uncovers novel biology.</title>
        <authorList>
            <person name="Wiegand S."/>
            <person name="Jogler M."/>
            <person name="Boedeker C."/>
            <person name="Pinto D."/>
            <person name="Vollmers J."/>
            <person name="Rivas-Marin E."/>
            <person name="Kohn T."/>
            <person name="Peeters S.H."/>
            <person name="Heuer A."/>
            <person name="Rast P."/>
            <person name="Oberbeckmann S."/>
            <person name="Bunk B."/>
            <person name="Jeske O."/>
            <person name="Meyerdierks A."/>
            <person name="Storesund J.E."/>
            <person name="Kallscheuer N."/>
            <person name="Luecker S."/>
            <person name="Lage O.M."/>
            <person name="Pohl T."/>
            <person name="Merkel B.J."/>
            <person name="Hornburger P."/>
            <person name="Mueller R.-W."/>
            <person name="Bruemmer F."/>
            <person name="Labrenz M."/>
            <person name="Spormann A.M."/>
            <person name="Op den Camp H."/>
            <person name="Overmann J."/>
            <person name="Amann R."/>
            <person name="Jetten M.S.M."/>
            <person name="Mascher T."/>
            <person name="Medema M.H."/>
            <person name="Devos D.P."/>
            <person name="Kaster A.-K."/>
            <person name="Ovreas L."/>
            <person name="Rohde M."/>
            <person name="Galperin M.Y."/>
            <person name="Jogler C."/>
        </authorList>
    </citation>
    <scope>NUCLEOTIDE SEQUENCE [LARGE SCALE GENOMIC DNA]</scope>
    <source>
        <strain evidence="2 3">Pla175</strain>
    </source>
</reference>
<dbReference type="EMBL" id="CP036291">
    <property type="protein sequence ID" value="QDU90716.1"/>
    <property type="molecule type" value="Genomic_DNA"/>
</dbReference>
<feature type="domain" description="Methyltransferase type 11" evidence="1">
    <location>
        <begin position="57"/>
        <end position="156"/>
    </location>
</feature>
<evidence type="ECO:0000313" key="2">
    <source>
        <dbReference type="EMBL" id="QDU90716.1"/>
    </source>
</evidence>
<dbReference type="PANTHER" id="PTHR42912:SF80">
    <property type="entry name" value="METHYLTRANSFERASE DOMAIN-CONTAINING PROTEIN"/>
    <property type="match status" value="1"/>
</dbReference>
<evidence type="ECO:0000259" key="1">
    <source>
        <dbReference type="Pfam" id="PF08241"/>
    </source>
</evidence>
<dbReference type="InterPro" id="IPR029063">
    <property type="entry name" value="SAM-dependent_MTases_sf"/>
</dbReference>
<dbReference type="AlphaFoldDB" id="A0A518DGX0"/>